<dbReference type="RefSeq" id="WP_220757340.1">
    <property type="nucleotide sequence ID" value="NZ_BPEU01000025.1"/>
</dbReference>
<gene>
    <name evidence="2" type="ORF">TUM3794_31270</name>
</gene>
<name>A0ABQ4P971_SHECO</name>
<keyword evidence="3" id="KW-1185">Reference proteome</keyword>
<feature type="signal peptide" evidence="1">
    <location>
        <begin position="1"/>
        <end position="23"/>
    </location>
</feature>
<feature type="chain" id="PRO_5047400722" evidence="1">
    <location>
        <begin position="24"/>
        <end position="81"/>
    </location>
</feature>
<sequence length="81" mass="9424">MNIKIPRQWLAIMWVSLSLQLLTGCATSYKEVEASFESDWAQYPYQSDVYLIPSASEALAHRIDFIRQAQRSADITYLFFE</sequence>
<evidence type="ECO:0000256" key="1">
    <source>
        <dbReference type="SAM" id="SignalP"/>
    </source>
</evidence>
<dbReference type="EMBL" id="BPEU01000025">
    <property type="protein sequence ID" value="GIU44091.1"/>
    <property type="molecule type" value="Genomic_DNA"/>
</dbReference>
<organism evidence="2 3">
    <name type="scientific">Shewanella colwelliana</name>
    <name type="common">Alteromonas colwelliana</name>
    <dbReference type="NCBI Taxonomy" id="23"/>
    <lineage>
        <taxon>Bacteria</taxon>
        <taxon>Pseudomonadati</taxon>
        <taxon>Pseudomonadota</taxon>
        <taxon>Gammaproteobacteria</taxon>
        <taxon>Alteromonadales</taxon>
        <taxon>Shewanellaceae</taxon>
        <taxon>Shewanella</taxon>
    </lineage>
</organism>
<protein>
    <submittedName>
        <fullName evidence="2">Uncharacterized protein</fullName>
    </submittedName>
</protein>
<evidence type="ECO:0000313" key="2">
    <source>
        <dbReference type="EMBL" id="GIU44091.1"/>
    </source>
</evidence>
<keyword evidence="1" id="KW-0732">Signal</keyword>
<accession>A0ABQ4P971</accession>
<comment type="caution">
    <text evidence="2">The sequence shown here is derived from an EMBL/GenBank/DDBJ whole genome shotgun (WGS) entry which is preliminary data.</text>
</comment>
<proteinExistence type="predicted"/>
<dbReference type="Proteomes" id="UP000773469">
    <property type="component" value="Unassembled WGS sequence"/>
</dbReference>
<dbReference type="PROSITE" id="PS51257">
    <property type="entry name" value="PROKAR_LIPOPROTEIN"/>
    <property type="match status" value="1"/>
</dbReference>
<reference evidence="2 3" key="1">
    <citation type="submission" date="2021-05" db="EMBL/GenBank/DDBJ databases">
        <title>Molecular characterization for Shewanella algae harboring chromosomal blaOXA-55-like strains isolated from clinical and environment sample.</title>
        <authorList>
            <person name="Ohama Y."/>
            <person name="Aoki K."/>
            <person name="Harada S."/>
            <person name="Moriya K."/>
            <person name="Ishii Y."/>
            <person name="Tateda K."/>
        </authorList>
    </citation>
    <scope>NUCLEOTIDE SEQUENCE [LARGE SCALE GENOMIC DNA]</scope>
    <source>
        <strain evidence="2 3">MBTL60-118</strain>
    </source>
</reference>
<evidence type="ECO:0000313" key="3">
    <source>
        <dbReference type="Proteomes" id="UP000773469"/>
    </source>
</evidence>